<evidence type="ECO:0000313" key="4">
    <source>
        <dbReference type="WBParaSite" id="TCLT_0000798601-mRNA-1"/>
    </source>
</evidence>
<proteinExistence type="predicted"/>
<keyword evidence="1" id="KW-0812">Transmembrane</keyword>
<reference evidence="2 3" key="2">
    <citation type="submission" date="2018-11" db="EMBL/GenBank/DDBJ databases">
        <authorList>
            <consortium name="Pathogen Informatics"/>
        </authorList>
    </citation>
    <scope>NUCLEOTIDE SEQUENCE [LARGE SCALE GENOMIC DNA]</scope>
</reference>
<keyword evidence="1" id="KW-1133">Transmembrane helix</keyword>
<keyword evidence="1" id="KW-0472">Membrane</keyword>
<evidence type="ECO:0000313" key="3">
    <source>
        <dbReference type="Proteomes" id="UP000276776"/>
    </source>
</evidence>
<feature type="transmembrane region" description="Helical" evidence="1">
    <location>
        <begin position="209"/>
        <end position="228"/>
    </location>
</feature>
<dbReference type="Proteomes" id="UP000276776">
    <property type="component" value="Unassembled WGS sequence"/>
</dbReference>
<evidence type="ECO:0000256" key="1">
    <source>
        <dbReference type="SAM" id="Phobius"/>
    </source>
</evidence>
<dbReference type="AlphaFoldDB" id="A0A0N5D4S8"/>
<name>A0A0N5D4S8_THECL</name>
<sequence length="253" mass="29826">MEVFDGAEFHLPPFGNILNSNFQIPFISYFLFFQIIGYGIRRYTWTSYKGFKQYRLRNLTLCVVHSCISGIWSFVFTVTHPRVMFQETIHWYSSWAAQLPILSMGLFIIFRFSVQIWQIHWAWTNQHRFHTFYMSIAFVGGGFFFIVNVILFLRVLASDGYLGEFGRRHTAINRYIAFDNDLKQQSSKILSRFSKIKATNGRYKEQLKIFIFSAKFVLILILFLIFVVKRLNCLNEPSQQMIAAMVKIIKIQA</sequence>
<dbReference type="WBParaSite" id="TCLT_0000798601-mRNA-1">
    <property type="protein sequence ID" value="TCLT_0000798601-mRNA-1"/>
    <property type="gene ID" value="TCLT_0000798601"/>
</dbReference>
<evidence type="ECO:0000313" key="2">
    <source>
        <dbReference type="EMBL" id="VDN05487.1"/>
    </source>
</evidence>
<feature type="transmembrane region" description="Helical" evidence="1">
    <location>
        <begin position="61"/>
        <end position="79"/>
    </location>
</feature>
<dbReference type="OrthoDB" id="10266980at2759"/>
<organism evidence="4">
    <name type="scientific">Thelazia callipaeda</name>
    <name type="common">Oriental eyeworm</name>
    <name type="synonym">Parasitic nematode</name>
    <dbReference type="NCBI Taxonomy" id="103827"/>
    <lineage>
        <taxon>Eukaryota</taxon>
        <taxon>Metazoa</taxon>
        <taxon>Ecdysozoa</taxon>
        <taxon>Nematoda</taxon>
        <taxon>Chromadorea</taxon>
        <taxon>Rhabditida</taxon>
        <taxon>Spirurina</taxon>
        <taxon>Spiruromorpha</taxon>
        <taxon>Thelazioidea</taxon>
        <taxon>Thelaziidae</taxon>
        <taxon>Thelazia</taxon>
    </lineage>
</organism>
<feature type="transmembrane region" description="Helical" evidence="1">
    <location>
        <begin position="91"/>
        <end position="110"/>
    </location>
</feature>
<reference evidence="4" key="1">
    <citation type="submission" date="2017-02" db="UniProtKB">
        <authorList>
            <consortium name="WormBaseParasite"/>
        </authorList>
    </citation>
    <scope>IDENTIFICATION</scope>
</reference>
<feature type="transmembrane region" description="Helical" evidence="1">
    <location>
        <begin position="22"/>
        <end position="40"/>
    </location>
</feature>
<dbReference type="STRING" id="103827.A0A0N5D4S8"/>
<accession>A0A0N5D4S8</accession>
<protein>
    <submittedName>
        <fullName evidence="4">TLC domain-containing protein</fullName>
    </submittedName>
</protein>
<keyword evidence="3" id="KW-1185">Reference proteome</keyword>
<gene>
    <name evidence="2" type="ORF">TCLT_LOCUS7975</name>
</gene>
<dbReference type="EMBL" id="UYYF01004566">
    <property type="protein sequence ID" value="VDN05487.1"/>
    <property type="molecule type" value="Genomic_DNA"/>
</dbReference>
<feature type="transmembrane region" description="Helical" evidence="1">
    <location>
        <begin position="131"/>
        <end position="153"/>
    </location>
</feature>